<evidence type="ECO:0000259" key="11">
    <source>
        <dbReference type="Pfam" id="PF00999"/>
    </source>
</evidence>
<keyword evidence="14" id="KW-1185">Reference proteome</keyword>
<evidence type="ECO:0000256" key="10">
    <source>
        <dbReference type="SAM" id="Phobius"/>
    </source>
</evidence>
<keyword evidence="4" id="KW-1003">Cell membrane</keyword>
<feature type="region of interest" description="Disordered" evidence="9">
    <location>
        <begin position="601"/>
        <end position="642"/>
    </location>
</feature>
<feature type="transmembrane region" description="Helical" evidence="10">
    <location>
        <begin position="38"/>
        <end position="56"/>
    </location>
</feature>
<feature type="compositionally biased region" description="Basic and acidic residues" evidence="9">
    <location>
        <begin position="606"/>
        <end position="636"/>
    </location>
</feature>
<feature type="transmembrane region" description="Helical" evidence="10">
    <location>
        <begin position="340"/>
        <end position="360"/>
    </location>
</feature>
<gene>
    <name evidence="13" type="ORF">HCZ30_11860</name>
</gene>
<dbReference type="SUPFAM" id="SSF51735">
    <property type="entry name" value="NAD(P)-binding Rossmann-fold domains"/>
    <property type="match status" value="1"/>
</dbReference>
<evidence type="ECO:0000256" key="4">
    <source>
        <dbReference type="ARBA" id="ARBA00022475"/>
    </source>
</evidence>
<protein>
    <submittedName>
        <fullName evidence="13">Sodium:proton antiporter</fullName>
    </submittedName>
</protein>
<dbReference type="Gene3D" id="1.20.1530.20">
    <property type="match status" value="1"/>
</dbReference>
<evidence type="ECO:0000256" key="5">
    <source>
        <dbReference type="ARBA" id="ARBA00022692"/>
    </source>
</evidence>
<feature type="transmembrane region" description="Helical" evidence="10">
    <location>
        <begin position="280"/>
        <end position="297"/>
    </location>
</feature>
<proteinExistence type="predicted"/>
<reference evidence="13 14" key="1">
    <citation type="submission" date="2020-03" db="EMBL/GenBank/DDBJ databases">
        <title>Bacterial isolates of synthetic phycosphere.</title>
        <authorList>
            <person name="Fu H."/>
            <person name="Moran M.A."/>
        </authorList>
    </citation>
    <scope>NUCLEOTIDE SEQUENCE [LARGE SCALE GENOMIC DNA]</scope>
    <source>
        <strain evidence="13 14">HF1</strain>
    </source>
</reference>
<feature type="transmembrane region" description="Helical" evidence="10">
    <location>
        <begin position="158"/>
        <end position="183"/>
    </location>
</feature>
<comment type="subcellular location">
    <subcellularLocation>
        <location evidence="1">Cell membrane</location>
        <topology evidence="1">Multi-pass membrane protein</topology>
    </subcellularLocation>
</comment>
<comment type="caution">
    <text evidence="13">The sequence shown here is derived from an EMBL/GenBank/DDBJ whole genome shotgun (WGS) entry which is preliminary data.</text>
</comment>
<evidence type="ECO:0000256" key="2">
    <source>
        <dbReference type="ARBA" id="ARBA00022448"/>
    </source>
</evidence>
<dbReference type="InterPro" id="IPR036291">
    <property type="entry name" value="NAD(P)-bd_dom_sf"/>
</dbReference>
<keyword evidence="6 10" id="KW-1133">Transmembrane helix</keyword>
<keyword evidence="8 10" id="KW-0472">Membrane</keyword>
<feature type="transmembrane region" description="Helical" evidence="10">
    <location>
        <begin position="100"/>
        <end position="120"/>
    </location>
</feature>
<dbReference type="InterPro" id="IPR006153">
    <property type="entry name" value="Cation/H_exchanger_TM"/>
</dbReference>
<feature type="domain" description="Cation/H+ exchanger transmembrane" evidence="11">
    <location>
        <begin position="27"/>
        <end position="398"/>
    </location>
</feature>
<feature type="transmembrane region" description="Helical" evidence="10">
    <location>
        <begin position="195"/>
        <end position="219"/>
    </location>
</feature>
<evidence type="ECO:0000259" key="12">
    <source>
        <dbReference type="Pfam" id="PF02254"/>
    </source>
</evidence>
<dbReference type="InterPro" id="IPR003148">
    <property type="entry name" value="RCK_N"/>
</dbReference>
<evidence type="ECO:0000256" key="3">
    <source>
        <dbReference type="ARBA" id="ARBA00022449"/>
    </source>
</evidence>
<evidence type="ECO:0000313" key="13">
    <source>
        <dbReference type="EMBL" id="NIY73125.1"/>
    </source>
</evidence>
<evidence type="ECO:0000256" key="1">
    <source>
        <dbReference type="ARBA" id="ARBA00004651"/>
    </source>
</evidence>
<feature type="transmembrane region" description="Helical" evidence="10">
    <location>
        <begin position="126"/>
        <end position="146"/>
    </location>
</feature>
<dbReference type="Gene3D" id="3.40.50.720">
    <property type="entry name" value="NAD(P)-binding Rossmann-like Domain"/>
    <property type="match status" value="1"/>
</dbReference>
<evidence type="ECO:0000256" key="6">
    <source>
        <dbReference type="ARBA" id="ARBA00022989"/>
    </source>
</evidence>
<evidence type="ECO:0000256" key="9">
    <source>
        <dbReference type="SAM" id="MobiDB-lite"/>
    </source>
</evidence>
<feature type="domain" description="RCK N-terminal" evidence="12">
    <location>
        <begin position="410"/>
        <end position="490"/>
    </location>
</feature>
<evidence type="ECO:0000313" key="14">
    <source>
        <dbReference type="Proteomes" id="UP000709466"/>
    </source>
</evidence>
<feature type="transmembrane region" description="Helical" evidence="10">
    <location>
        <begin position="226"/>
        <end position="244"/>
    </location>
</feature>
<feature type="transmembrane region" description="Helical" evidence="10">
    <location>
        <begin position="62"/>
        <end position="79"/>
    </location>
</feature>
<accession>A0ABX0VZD8</accession>
<keyword evidence="5 10" id="KW-0812">Transmembrane</keyword>
<dbReference type="Pfam" id="PF02254">
    <property type="entry name" value="TrkA_N"/>
    <property type="match status" value="1"/>
</dbReference>
<organism evidence="13 14">
    <name type="scientific">Marivivens donghaensis</name>
    <dbReference type="NCBI Taxonomy" id="1699413"/>
    <lineage>
        <taxon>Bacteria</taxon>
        <taxon>Pseudomonadati</taxon>
        <taxon>Pseudomonadota</taxon>
        <taxon>Alphaproteobacteria</taxon>
        <taxon>Rhodobacterales</taxon>
        <taxon>Paracoccaceae</taxon>
        <taxon>Marivivens group</taxon>
        <taxon>Marivivens</taxon>
    </lineage>
</organism>
<evidence type="ECO:0000256" key="7">
    <source>
        <dbReference type="ARBA" id="ARBA00023065"/>
    </source>
</evidence>
<keyword evidence="3" id="KW-0050">Antiport</keyword>
<feature type="transmembrane region" description="Helical" evidence="10">
    <location>
        <begin position="372"/>
        <end position="393"/>
    </location>
</feature>
<dbReference type="Proteomes" id="UP000709466">
    <property type="component" value="Unassembled WGS sequence"/>
</dbReference>
<feature type="transmembrane region" description="Helical" evidence="10">
    <location>
        <begin position="12"/>
        <end position="31"/>
    </location>
</feature>
<keyword evidence="2" id="KW-0813">Transport</keyword>
<dbReference type="Pfam" id="PF00999">
    <property type="entry name" value="Na_H_Exchanger"/>
    <property type="match status" value="1"/>
</dbReference>
<sequence length="642" mass="68189">MSVETAAAEAMTPIMAFALVGALGVGSQWLAWRLRLPAIVLMLAAGLIVGPATGIFDPSRDIGPLMSPMISVAVAIILFEGGMTLNKRSLSDAATGVRRLVFIGAPLGWLTSAIALHYAAGLDWETSAVFGGIMIVTGPTVIAPLLRTARLQKRPANLLQWEAILNDPIGALAAVLAFEFVVVRHSAAEADGATLGFILGLGFAIVFGLACGFGIAVAFRRAYVPEYMKVPVLFTVLLGCFAVSETLLHESGLLAVTLMGVVVANAKLQSYEELRRFKEHATILLVSGVFILLAANLDFDTLARLDWTALLFILSVILIARPLTVMTSLAFSGVPIKERVLVALTGPRGVVLVAVAGLFGERLQSMGLEDGALVGPLAFALVAATVVLHGFTLGPLARALGLSGSGAAGVIIVGGSRWTTALGEAVDRAGVPVLVADPNHVNLRLARTAGLPTFMGDILSEAAEDRLEWVGYQTVVAATDNDAYNTLVATDLGPEFGRNQTYQVQREKSEIANYTLPTTLGGMQFGPEKTRRALDDMIEEGWTFRVTKLSEEFTFEDWRNRRPDAHVIAYVPAGEGPVFVRKDEQVKATAGVQIISMLPPGTLEGEASKKRPHLPDDLPDRAGAGERKGETPKDKGNQPAKS</sequence>
<feature type="transmembrane region" description="Helical" evidence="10">
    <location>
        <begin position="309"/>
        <end position="331"/>
    </location>
</feature>
<keyword evidence="7" id="KW-0406">Ion transport</keyword>
<name>A0ABX0VZD8_9RHOB</name>
<dbReference type="RefSeq" id="WP_167638504.1">
    <property type="nucleotide sequence ID" value="NZ_JAATOP010000007.1"/>
</dbReference>
<dbReference type="PANTHER" id="PTHR32507:SF0">
    <property type="entry name" value="NA(+)_H(+) ANTIPORTER 2-RELATED"/>
    <property type="match status" value="1"/>
</dbReference>
<dbReference type="InterPro" id="IPR038770">
    <property type="entry name" value="Na+/solute_symporter_sf"/>
</dbReference>
<dbReference type="PANTHER" id="PTHR32507">
    <property type="entry name" value="NA(+)/H(+) ANTIPORTER 1"/>
    <property type="match status" value="1"/>
</dbReference>
<evidence type="ECO:0000256" key="8">
    <source>
        <dbReference type="ARBA" id="ARBA00023136"/>
    </source>
</evidence>
<dbReference type="EMBL" id="JAATOP010000007">
    <property type="protein sequence ID" value="NIY73125.1"/>
    <property type="molecule type" value="Genomic_DNA"/>
</dbReference>